<comment type="caution">
    <text evidence="1">The sequence shown here is derived from an EMBL/GenBank/DDBJ whole genome shotgun (WGS) entry which is preliminary data.</text>
</comment>
<keyword evidence="2" id="KW-1185">Reference proteome</keyword>
<evidence type="ECO:0000313" key="1">
    <source>
        <dbReference type="EMBL" id="RNA02297.1"/>
    </source>
</evidence>
<dbReference type="EMBL" id="REGN01008930">
    <property type="protein sequence ID" value="RNA02297.1"/>
    <property type="molecule type" value="Genomic_DNA"/>
</dbReference>
<organism evidence="1 2">
    <name type="scientific">Brachionus plicatilis</name>
    <name type="common">Marine rotifer</name>
    <name type="synonym">Brachionus muelleri</name>
    <dbReference type="NCBI Taxonomy" id="10195"/>
    <lineage>
        <taxon>Eukaryota</taxon>
        <taxon>Metazoa</taxon>
        <taxon>Spiralia</taxon>
        <taxon>Gnathifera</taxon>
        <taxon>Rotifera</taxon>
        <taxon>Eurotatoria</taxon>
        <taxon>Monogononta</taxon>
        <taxon>Pseudotrocha</taxon>
        <taxon>Ploima</taxon>
        <taxon>Brachionidae</taxon>
        <taxon>Brachionus</taxon>
    </lineage>
</organism>
<name>A0A3M7PT16_BRAPC</name>
<evidence type="ECO:0000313" key="2">
    <source>
        <dbReference type="Proteomes" id="UP000276133"/>
    </source>
</evidence>
<proteinExistence type="predicted"/>
<sequence length="68" mass="8124">MKPWLLESISLSLLFTYQKKVQSSDLSIFYGILRKNSKLKLKSAQIIKAQKKSDFWSYFRESEKFRKS</sequence>
<reference evidence="1 2" key="1">
    <citation type="journal article" date="2018" name="Sci. Rep.">
        <title>Genomic signatures of local adaptation to the degree of environmental predictability in rotifers.</title>
        <authorList>
            <person name="Franch-Gras L."/>
            <person name="Hahn C."/>
            <person name="Garcia-Roger E.M."/>
            <person name="Carmona M.J."/>
            <person name="Serra M."/>
            <person name="Gomez A."/>
        </authorList>
    </citation>
    <scope>NUCLEOTIDE SEQUENCE [LARGE SCALE GENOMIC DNA]</scope>
    <source>
        <strain evidence="1">HYR1</strain>
    </source>
</reference>
<accession>A0A3M7PT16</accession>
<gene>
    <name evidence="1" type="ORF">BpHYR1_045260</name>
</gene>
<dbReference type="AlphaFoldDB" id="A0A3M7PT16"/>
<protein>
    <submittedName>
        <fullName evidence="1">Uncharacterized protein</fullName>
    </submittedName>
</protein>
<dbReference type="Proteomes" id="UP000276133">
    <property type="component" value="Unassembled WGS sequence"/>
</dbReference>